<dbReference type="SUPFAM" id="SSF56204">
    <property type="entry name" value="Hect, E3 ligase catalytic domain"/>
    <property type="match status" value="1"/>
</dbReference>
<comment type="caution">
    <text evidence="10">The sequence shown here is derived from an EMBL/GenBank/DDBJ whole genome shotgun (WGS) entry which is preliminary data.</text>
</comment>
<dbReference type="EMBL" id="LSRX01000793">
    <property type="protein sequence ID" value="OLP88825.1"/>
    <property type="molecule type" value="Genomic_DNA"/>
</dbReference>
<dbReference type="SUPFAM" id="SSF50182">
    <property type="entry name" value="Sm-like ribonucleoproteins"/>
    <property type="match status" value="1"/>
</dbReference>
<evidence type="ECO:0000256" key="4">
    <source>
        <dbReference type="ARBA" id="ARBA00022679"/>
    </source>
</evidence>
<comment type="pathway">
    <text evidence="2">Protein modification; protein ubiquitination.</text>
</comment>
<dbReference type="InterPro" id="IPR035983">
    <property type="entry name" value="Hect_E3_ubiquitin_ligase"/>
</dbReference>
<dbReference type="EC" id="2.3.2.26" evidence="3"/>
<feature type="compositionally biased region" description="Basic and acidic residues" evidence="8">
    <location>
        <begin position="3140"/>
        <end position="3153"/>
    </location>
</feature>
<dbReference type="Pfam" id="PF11913">
    <property type="entry name" value="DUF3431"/>
    <property type="match status" value="1"/>
</dbReference>
<dbReference type="InterPro" id="IPR017132">
    <property type="entry name" value="Lsm7"/>
</dbReference>
<evidence type="ECO:0000313" key="11">
    <source>
        <dbReference type="Proteomes" id="UP000186817"/>
    </source>
</evidence>
<feature type="region of interest" description="Disordered" evidence="8">
    <location>
        <begin position="1511"/>
        <end position="1547"/>
    </location>
</feature>
<dbReference type="Gene3D" id="3.30.2160.10">
    <property type="entry name" value="Hect, E3 ligase catalytic domain"/>
    <property type="match status" value="1"/>
</dbReference>
<keyword evidence="4" id="KW-0808">Transferase</keyword>
<evidence type="ECO:0000259" key="9">
    <source>
        <dbReference type="PROSITE" id="PS50237"/>
    </source>
</evidence>
<feature type="region of interest" description="Disordered" evidence="8">
    <location>
        <begin position="2873"/>
        <end position="2898"/>
    </location>
</feature>
<feature type="coiled-coil region" evidence="7">
    <location>
        <begin position="2974"/>
        <end position="3001"/>
    </location>
</feature>
<dbReference type="PANTHER" id="PTHR11254">
    <property type="entry name" value="HECT DOMAIN UBIQUITIN-PROTEIN LIGASE"/>
    <property type="match status" value="1"/>
</dbReference>
<dbReference type="GO" id="GO:0000398">
    <property type="term" value="P:mRNA splicing, via spliceosome"/>
    <property type="evidence" value="ECO:0007669"/>
    <property type="project" value="InterPro"/>
</dbReference>
<dbReference type="Pfam" id="PF00632">
    <property type="entry name" value="HECT"/>
    <property type="match status" value="1"/>
</dbReference>
<evidence type="ECO:0000256" key="5">
    <source>
        <dbReference type="ARBA" id="ARBA00022786"/>
    </source>
</evidence>
<sequence>MLEILVPLHGFSRSDPSASLSDRGAFDALLPAFDSLHLGFLTSPRSARMIDSATTLFSKTWLDFSLLALASTSLGSAALVQVFGHVDFSPSAFGVSRPGVALLTMDMAGPGSSLVARTTNCTGFPPAIVSCRMDPSLAPLDCAYMESTSPSKSSSRLGSLTPLPDAGITGFTPPLRTALPPSCRLRLGFPAFSAPLRFRAFAKLCVGLVLVIRSLFQMEALSPVMDAAGLDFVILPRSLSRSGASLLISDTSGIGSPLLLRGLAHPGMLILLAGTLRSGSLPPACDLVFPGLGLPLRSFSCLGFPVSVVSAHVPGSFPPLQAFFCAGSFVPPAGVARLGLLPPVSAGAAPGALLPPRSFAQPGAQTLRARPPLPSLPTCFMKTSWWKLRKSALPATRPGLASPVLALADLESPPLPQARPGEQPLQERLFMSRLRLQVPPGHGAIDLRICTGRAPASGSGSPAVSASAFARSPLQAEPGAPVKIGLFTVLAKSCTPRCPPTSPRALARSGLRPVLQSVAHPGFTSAVLELSSLDFPLSWAQKGSLVGKNGFDRSQLAICPGPPTTASGKNMPGSSLVASDCTSLESFLPLKRLGLLLLPKQFACTGLLLTPCGTARLGSGPAVPDLVGLGAACDFGAPETPLMARSLARLCAALPTIGTEGKKPEQQQRMGVNGILCDASEPFAPSCVRSCLSVVEQNGAADTGRTGPRAIPLPLEVFVLDPAFLNSPLLPQSLARLDARSEWHMRGTCQLVEGWAFLPLRWEAHEPTFFQRCLLVPVWLLPGYSHSFLRVFADQERINTLLRFWRRDTLEALCLFEPLLDLRPWLLFWALSDQSPGSAVAVPGIGRLEQISVLDFTNSELPLLPQGLAHPDFFLLAMGLARPGSAAVAPDSTSAGSSVLLTTELNRLNRENLHARNYLCWWLVWHGRGRYHQLVTSDIQDRHPRRAPWGTQTSLSLHLAWSVIGIMSAESPPLARSLARLETAPMTLDLVQAGSSEERSLFRCDFAVSALDFSSLGSCTPPRICACLGSLPPIWGAASMGPFLSVPDSVNPGSTLLLRTLSQLELLPPPLDPAHAEATLSLRASTRTEASAPTCNCCHSGVFPLLRSYARSGFPVFASDLCEVGSSTPVRSFLQPDSGTSASDAAFTESTLSVRSLQHAGSAIPMADVAQAGLPTAARALARTEAFLLTFGLHRLELSMAVCDLCLIGSSPFIQRLACSGFRTLIQDRTEPDMSMPASDFSDLPFLPLRCFSRVGSPILALGFSTPGSLPSALDSLHLGSSTSLKNMAQLSLTLSLLDSATPEASPPTQCPFRFDLLPSLTGRFVQKDGVWNVGDSLPVTSSTRPDPALLVPCFARSGSTLLVSDNMLSGLLPFMHSFCRCSSSLLIMGHSRLEASAVLLDPANAGAFVPLRQFAHMDSALPSMGVARMDLPILLLDHALAGVLLPAQQLGCLGLSVFACSFARAGFLSPFLEWSLLELLSIARNFACSGLPSPALQVLLPGLPMFSRSIAQSEPSPSTNTISRTESTLPLSDRANADAAPPARSLGRLDSRLSASGLSCTGTSHPALDLLHLDASPSPQRAARPDPYMPVFGHVCSGPTALPCDRGCPATSMFLRSASKSDAAAPSVEMVSLETPASVKTSAKLGLATFVVFRARCGAFLTTLDVVQLEFLLPVHSFACPAFCSFVLDFAKFDAPVSARAPTRPASPTMTIGMVCMELSFPLPDLVPLSASMPAHGLVCSDLVLPVPDPVSSEPAALVRQTGRRSSSLPISCAARLAVSASILDFLGTELFSSLQNHACPELRLSLMSWLAVGPASSSRPALHPGSFFLAYTSMQPGEFLLVLDHAFLGSLMSVRSFAKLGLAPLPLDTAQTGLLPPVRNKLQSGFISSAAGRMCSDDALFVFLFPETGLLLFVRQFIWPDLSMPAMGRRLRSAMPALDLSFFGSAMFLQNALCAGTSPPLPGRGRTENAVFAPDNVCSESELTPAMDSLHIGSVMPSQIRCTRIGIRISRSIHASSLLCLPGDPLVSLLGLRSGTALSAPDLLHSEAVSFMRSFAHPELPLPAFEAFRLDPILLLQASSQVGSLLLVLGASRLGSLMLAPKIGNLEVSSPAKTPMHPELFMSTLGVACQHALSVLDFLHPELFLLPRSPACTGFVPPVTSLAQADASLPLRAPSRADAPPVPCGLLRLDQSLAVPSYGFSESSSSLRRLAWPDFPALVLGGIRLGAPPLTCDSWATGPSLPARSLLHSGQFLELEKLKRWSIISLELSDFYRGDVPLPLRDLARPGSALPSFGGARLELSTSTPDLQELGSAPTLRSFVCSELASSIGGLHRSGPSPLVSDLLHLESTLPPRSCARLGPAAAIFNFGAPGSLPPSQGCTWMGSFALALGTLRLGLQPLALKLAATGSALLLRESSRPETSLLVSASAQPEISLLLRSLACLDVPASMLQSSRFGFSLIAMDFLHLGAPVLLQSLCKLEPVPFVSDSACTGLPPSSRHLARVGLLLSLPACTRTGSPLAVPDVIGFGLALLLRSTAHPASSLSFCRSFQPEPLPLVSDFSFLGPPLLLQSPGRSGPAMLPCKVSHFESSVPVLDSLHLASFLSLRSSLKAGHALSLDVKRVDLGVFVLGSKALDPAPSTRGLARLGLLLSACGMNCLDFFMFVADFLQPGAAPSLRSVARTDFAPPAFDVFLGSSPILQSFACATNALLTRADFIAVRYGMHQFHVVCSGCLESRVATACSFCAAFGSLDVHLRSWSSRQFLICVELRALWAIDSDTLSCLLRFLFIHLLPSICLDGCKLDADVNCAFWHFHDTGTSELQFKTGSTKVMAVSASGGSLHGTWASESIISASDSHLKREVLPLYRSLLEKREQNRAGEDEQKTDCAGSEEREDISASSLLSSDPLNFKLEATDESLRSLPGVVRQMPNQALAMLKTVCQLASNVPATAKLFREGVWAFLIKISWQRGVITLAAKERERRLQVLEAQAQEEAEIAQQEEQNGLIQGRLIPAAAISNWSRNGNSKRWRRLFDLTDALRAIFQALFSQVEQLTKRFTLLRPSLRKQAASLICVSINRLTYLLQVPKQQETHEISIQVKGGTEPQSMQLRPPPAGQGAVSVPVIPAASTGVRFQDSAELSDGAQRRADSGMSKKESGKSVLDLERYLNQPVKVKFSGGREVKGILKGHDAVANLVLDDVQEYLRDPEDPYKVMLICPVDGTEEIANPFAGRGRLRDDPDSLRESPGCAADCHAQQNHVIQPCPSGAGGMQSLSLAALASAAAEAPPGAVPSSGTESWYADYELRYRPEDAGAEPVPWRISAWQFQENILDFHRAGRPPLNAAHFVVMTLAGESQQILLECPGLLWTATLLVAEARLSAGACLEADSLVRRLWGWMSQSHAAFEDSSPWSEEAMRRLLLLAPGWGLEASAHRFLQAQHFCPNTAPRTVLQRCGAAKLDVVVAFCREGLSWLMDFADARLWLYSKCPEPDLAALDKLGLPCVTLEQLPNLGMESLAYATHLERRHEGYAEYTMFLQGEPFQHAPRPLLGDILAAIHAGIYNVPFLHLNLRRFLAGSSWCLRDLYVRLFEAEVPEVFGSYCCSQFVVRSDRLHQSRSFYQRIKRILLGEMPLACAQDVKYDPRPGIAISALFEHLWHVIFGEPAVLPVRRSNRECFCMQDMLGRVYWSPSSGRGFHSLPSWMWAKGSFQTFSPDKNLLAMADVVMADAYSERLLLDAKAWPLESLQLFRKVLQNVLDNPHDAKFRKLKLSNARINALLSESGAQEAFRALGWISTGDALELPATASLDMTTAVLQGTELPPPGDPIALTVLRGALKSSLSKSSFQVLPGPPVPPELKLELPCNTLFSGLAAAIEQSEPLGRIPRKRQRLLIGVPPKPLQESFPHFASMTIAELGLKAFKLEDTWEEMVADLRAVRASFASLASVLACKKTLQDNFEFLLDSAKSLLKARAMAMDASELRDARSVFKVLWPPGDSNTRDARLAHCATCTPLAALAKDEDGSAIQFPLRVERTNLFKSALEQICEASVADLRKSLQVTFAGEAAEDAGGPRREFFNDFGRACVDEEVWQRTAAGSLVPSPFSAAADIFRGCGRIFGLALCQAENAAQEQRVRENATLQELLAAVTQDDDNQEQQLQKLLLGATLSRPFLRCVQADFPESVEELQAELNAEQSESAPDFRGSSTFLTSQLKDIGLEGQLTFSREVQGNTVDLTVGGRAIVVTDATKLDWLRAVLRHELVEAVQEPAASFRQGVSEAAGTAYLALLSADELQKEWSGLAHVSDDALKVWQKQAIVNPARAQQAAWFFEILWAEHARDARSSVLKFTTGSDRWPVDSKTFIFYIEPMDGGDDLLPRAMTCGNMLQLPLYTSKEHLQNQLLKACDMGLSMQLV</sequence>
<keyword evidence="7" id="KW-0175">Coiled coil</keyword>
<organism evidence="10 11">
    <name type="scientific">Symbiodinium microadriaticum</name>
    <name type="common">Dinoflagellate</name>
    <name type="synonym">Zooxanthella microadriatica</name>
    <dbReference type="NCBI Taxonomy" id="2951"/>
    <lineage>
        <taxon>Eukaryota</taxon>
        <taxon>Sar</taxon>
        <taxon>Alveolata</taxon>
        <taxon>Dinophyceae</taxon>
        <taxon>Suessiales</taxon>
        <taxon>Symbiodiniaceae</taxon>
        <taxon>Symbiodinium</taxon>
    </lineage>
</organism>
<dbReference type="PANTHER" id="PTHR11254:SF440">
    <property type="entry name" value="E3 UBIQUITIN-PROTEIN LIGASE NEDD-4"/>
    <property type="match status" value="1"/>
</dbReference>
<dbReference type="GO" id="GO:0006511">
    <property type="term" value="P:ubiquitin-dependent protein catabolic process"/>
    <property type="evidence" value="ECO:0007669"/>
    <property type="project" value="TreeGrafter"/>
</dbReference>
<dbReference type="Gene3D" id="3.30.2410.10">
    <property type="entry name" value="Hect, E3 ligase catalytic domain"/>
    <property type="match status" value="1"/>
</dbReference>
<dbReference type="Proteomes" id="UP000186817">
    <property type="component" value="Unassembled WGS sequence"/>
</dbReference>
<dbReference type="GO" id="GO:0016567">
    <property type="term" value="P:protein ubiquitination"/>
    <property type="evidence" value="ECO:0007669"/>
    <property type="project" value="TreeGrafter"/>
</dbReference>
<dbReference type="InterPro" id="IPR036339">
    <property type="entry name" value="PUB-like_dom_sf"/>
</dbReference>
<dbReference type="CDD" id="cd09212">
    <property type="entry name" value="PUB"/>
    <property type="match status" value="1"/>
</dbReference>
<evidence type="ECO:0000256" key="3">
    <source>
        <dbReference type="ARBA" id="ARBA00012485"/>
    </source>
</evidence>
<evidence type="ECO:0000256" key="6">
    <source>
        <dbReference type="PROSITE-ProRule" id="PRU00104"/>
    </source>
</evidence>
<dbReference type="InterPro" id="IPR010920">
    <property type="entry name" value="LSM_dom_sf"/>
</dbReference>
<feature type="active site" description="Glycyl thioester intermediate" evidence="6">
    <location>
        <position position="4369"/>
    </location>
</feature>
<name>A0A1Q9D0Y9_SYMMI</name>
<keyword evidence="5 6" id="KW-0833">Ubl conjugation pathway</keyword>
<dbReference type="SMART" id="SM00651">
    <property type="entry name" value="Sm"/>
    <property type="match status" value="1"/>
</dbReference>
<dbReference type="OrthoDB" id="2146at2759"/>
<dbReference type="CDD" id="cd01729">
    <property type="entry name" value="LSm7"/>
    <property type="match status" value="1"/>
</dbReference>
<proteinExistence type="predicted"/>
<comment type="catalytic activity">
    <reaction evidence="1">
        <text>S-ubiquitinyl-[E2 ubiquitin-conjugating enzyme]-L-cysteine + [acceptor protein]-L-lysine = [E2 ubiquitin-conjugating enzyme]-L-cysteine + N(6)-ubiquitinyl-[acceptor protein]-L-lysine.</text>
        <dbReference type="EC" id="2.3.2.26"/>
    </reaction>
</comment>
<evidence type="ECO:0000256" key="1">
    <source>
        <dbReference type="ARBA" id="ARBA00000885"/>
    </source>
</evidence>
<feature type="domain" description="HECT" evidence="9">
    <location>
        <begin position="4039"/>
        <end position="4401"/>
    </location>
</feature>
<protein>
    <recommendedName>
        <fullName evidence="3">HECT-type E3 ubiquitin transferase</fullName>
        <ecNumber evidence="3">2.3.2.26</ecNumber>
    </recommendedName>
</protein>
<evidence type="ECO:0000256" key="7">
    <source>
        <dbReference type="SAM" id="Coils"/>
    </source>
</evidence>
<dbReference type="GO" id="GO:0000956">
    <property type="term" value="P:nuclear-transcribed mRNA catabolic process"/>
    <property type="evidence" value="ECO:0007669"/>
    <property type="project" value="InterPro"/>
</dbReference>
<accession>A0A1Q9D0Y9</accession>
<dbReference type="InterPro" id="IPR001163">
    <property type="entry name" value="Sm_dom_euk/arc"/>
</dbReference>
<dbReference type="GO" id="GO:0061630">
    <property type="term" value="F:ubiquitin protein ligase activity"/>
    <property type="evidence" value="ECO:0007669"/>
    <property type="project" value="UniProtKB-EC"/>
</dbReference>
<dbReference type="SMART" id="SM00580">
    <property type="entry name" value="PUG"/>
    <property type="match status" value="1"/>
</dbReference>
<dbReference type="SMART" id="SM00119">
    <property type="entry name" value="HECTc"/>
    <property type="match status" value="1"/>
</dbReference>
<dbReference type="Pfam" id="PF01423">
    <property type="entry name" value="LSM"/>
    <property type="match status" value="1"/>
</dbReference>
<dbReference type="InterPro" id="IPR050409">
    <property type="entry name" value="E3_ubiq-protein_ligase"/>
</dbReference>
<dbReference type="SUPFAM" id="SSF143503">
    <property type="entry name" value="PUG domain-like"/>
    <property type="match status" value="1"/>
</dbReference>
<evidence type="ECO:0000313" key="10">
    <source>
        <dbReference type="EMBL" id="OLP88825.1"/>
    </source>
</evidence>
<feature type="region of interest" description="Disordered" evidence="8">
    <location>
        <begin position="3134"/>
        <end position="3153"/>
    </location>
</feature>
<reference evidence="10 11" key="1">
    <citation type="submission" date="2016-02" db="EMBL/GenBank/DDBJ databases">
        <title>Genome analysis of coral dinoflagellate symbionts highlights evolutionary adaptations to a symbiotic lifestyle.</title>
        <authorList>
            <person name="Aranda M."/>
            <person name="Li Y."/>
            <person name="Liew Y.J."/>
            <person name="Baumgarten S."/>
            <person name="Simakov O."/>
            <person name="Wilson M."/>
            <person name="Piel J."/>
            <person name="Ashoor H."/>
            <person name="Bougouffa S."/>
            <person name="Bajic V.B."/>
            <person name="Ryu T."/>
            <person name="Ravasi T."/>
            <person name="Bayer T."/>
            <person name="Micklem G."/>
            <person name="Kim H."/>
            <person name="Bhak J."/>
            <person name="Lajeunesse T.C."/>
            <person name="Voolstra C.R."/>
        </authorList>
    </citation>
    <scope>NUCLEOTIDE SEQUENCE [LARGE SCALE GENOMIC DNA]</scope>
    <source>
        <strain evidence="10 11">CCMP2467</strain>
    </source>
</reference>
<evidence type="ECO:0000256" key="8">
    <source>
        <dbReference type="SAM" id="MobiDB-lite"/>
    </source>
</evidence>
<dbReference type="InterPro" id="IPR021838">
    <property type="entry name" value="DUF3431"/>
</dbReference>
<feature type="compositionally biased region" description="Low complexity" evidence="8">
    <location>
        <begin position="1533"/>
        <end position="1546"/>
    </location>
</feature>
<dbReference type="Gene3D" id="1.20.58.2190">
    <property type="match status" value="1"/>
</dbReference>
<dbReference type="InterPro" id="IPR000569">
    <property type="entry name" value="HECT_dom"/>
</dbReference>
<dbReference type="PROSITE" id="PS50237">
    <property type="entry name" value="HECT"/>
    <property type="match status" value="1"/>
</dbReference>
<keyword evidence="11" id="KW-1185">Reference proteome</keyword>
<dbReference type="Gene3D" id="3.90.1750.10">
    <property type="entry name" value="Hect, E3 ligase catalytic domains"/>
    <property type="match status" value="1"/>
</dbReference>
<feature type="compositionally biased region" description="Basic and acidic residues" evidence="8">
    <location>
        <begin position="2873"/>
        <end position="2884"/>
    </location>
</feature>
<feature type="compositionally biased region" description="Polar residues" evidence="8">
    <location>
        <begin position="1511"/>
        <end position="1531"/>
    </location>
</feature>
<gene>
    <name evidence="10" type="primary">Lsm7</name>
    <name evidence="10" type="ORF">AK812_SmicGene29797</name>
</gene>
<dbReference type="Gene3D" id="2.30.30.100">
    <property type="match status" value="1"/>
</dbReference>
<dbReference type="GO" id="GO:0005737">
    <property type="term" value="C:cytoplasm"/>
    <property type="evidence" value="ECO:0007669"/>
    <property type="project" value="TreeGrafter"/>
</dbReference>
<evidence type="ECO:0000256" key="2">
    <source>
        <dbReference type="ARBA" id="ARBA00004906"/>
    </source>
</evidence>